<dbReference type="RefSeq" id="WP_188594405.1">
    <property type="nucleotide sequence ID" value="NZ_BMFU01000012.1"/>
</dbReference>
<name>A0ABQ1ZL77_9BACL</name>
<evidence type="ECO:0000313" key="1">
    <source>
        <dbReference type="EMBL" id="GGH68627.1"/>
    </source>
</evidence>
<proteinExistence type="predicted"/>
<reference evidence="2" key="1">
    <citation type="journal article" date="2019" name="Int. J. Syst. Evol. Microbiol.">
        <title>The Global Catalogue of Microorganisms (GCM) 10K type strain sequencing project: providing services to taxonomists for standard genome sequencing and annotation.</title>
        <authorList>
            <consortium name="The Broad Institute Genomics Platform"/>
            <consortium name="The Broad Institute Genome Sequencing Center for Infectious Disease"/>
            <person name="Wu L."/>
            <person name="Ma J."/>
        </authorList>
    </citation>
    <scope>NUCLEOTIDE SEQUENCE [LARGE SCALE GENOMIC DNA]</scope>
    <source>
        <strain evidence="2">CGMCC 1.12770</strain>
    </source>
</reference>
<accession>A0ABQ1ZL77</accession>
<sequence length="200" mass="23842">MGNFPPEKYYEACITHHLVNEFKERYDRLLYPFSISQIEENSKGFDFGYTFSSKSFYIQYKRPFSFEVLDSKCSWQIDKTQLSVINSQSYALQTYYALPAFINTNLWFSGIDNTYFIESNRLAFSLKQNQNKKETKTNIVHSSLKSLRIWSDFSSRFSSTLQNTIVQEQQEFNFQEIINYAKNLDQNTRNQTWVYLLEVR</sequence>
<dbReference type="Proteomes" id="UP000652153">
    <property type="component" value="Unassembled WGS sequence"/>
</dbReference>
<comment type="caution">
    <text evidence="1">The sequence shown here is derived from an EMBL/GenBank/DDBJ whole genome shotgun (WGS) entry which is preliminary data.</text>
</comment>
<keyword evidence="2" id="KW-1185">Reference proteome</keyword>
<gene>
    <name evidence="1" type="ORF">GCM10008014_51240</name>
</gene>
<evidence type="ECO:0000313" key="2">
    <source>
        <dbReference type="Proteomes" id="UP000652153"/>
    </source>
</evidence>
<protein>
    <submittedName>
        <fullName evidence="1">Uncharacterized protein</fullName>
    </submittedName>
</protein>
<dbReference type="EMBL" id="BMFU01000012">
    <property type="protein sequence ID" value="GGH68627.1"/>
    <property type="molecule type" value="Genomic_DNA"/>
</dbReference>
<organism evidence="1 2">
    <name type="scientific">Paenibacillus silvae</name>
    <dbReference type="NCBI Taxonomy" id="1325358"/>
    <lineage>
        <taxon>Bacteria</taxon>
        <taxon>Bacillati</taxon>
        <taxon>Bacillota</taxon>
        <taxon>Bacilli</taxon>
        <taxon>Bacillales</taxon>
        <taxon>Paenibacillaceae</taxon>
        <taxon>Paenibacillus</taxon>
    </lineage>
</organism>